<reference evidence="1 2" key="2">
    <citation type="submission" date="2017-09" db="EMBL/GenBank/DDBJ databases">
        <title>Tripartite evolution among Lactobacillus johnsonii, Lactobacillus taiwanensis, Lactobacillus reuteri and their rodent host.</title>
        <authorList>
            <person name="Wang T."/>
            <person name="Knowles S."/>
            <person name="Cheng C."/>
        </authorList>
    </citation>
    <scope>NUCLEOTIDE SEQUENCE [LARGE SCALE GENOMIC DNA]</scope>
    <source>
        <strain evidence="1 2">105n</strain>
    </source>
</reference>
<reference evidence="1 2" key="1">
    <citation type="submission" date="2017-05" db="EMBL/GenBank/DDBJ databases">
        <authorList>
            <person name="Lin X.B."/>
            <person name="Stothard P."/>
            <person name="Tasseva G."/>
            <person name="Walter J."/>
        </authorList>
    </citation>
    <scope>NUCLEOTIDE SEQUENCE [LARGE SCALE GENOMIC DNA]</scope>
    <source>
        <strain evidence="1 2">105n</strain>
    </source>
</reference>
<name>A0AB73R7W7_LIMRT</name>
<comment type="caution">
    <text evidence="1">The sequence shown here is derived from an EMBL/GenBank/DDBJ whole genome shotgun (WGS) entry which is preliminary data.</text>
</comment>
<accession>A0AB73R7W7</accession>
<evidence type="ECO:0000313" key="1">
    <source>
        <dbReference type="EMBL" id="OYS94509.1"/>
    </source>
</evidence>
<dbReference type="Proteomes" id="UP000216681">
    <property type="component" value="Unassembled WGS sequence"/>
</dbReference>
<organism evidence="1 2">
    <name type="scientific">Limosilactobacillus reuteri</name>
    <name type="common">Lactobacillus reuteri</name>
    <dbReference type="NCBI Taxonomy" id="1598"/>
    <lineage>
        <taxon>Bacteria</taxon>
        <taxon>Bacillati</taxon>
        <taxon>Bacillota</taxon>
        <taxon>Bacilli</taxon>
        <taxon>Lactobacillales</taxon>
        <taxon>Lactobacillaceae</taxon>
        <taxon>Limosilactobacillus</taxon>
    </lineage>
</organism>
<protein>
    <submittedName>
        <fullName evidence="1">Uncharacterized protein</fullName>
    </submittedName>
</protein>
<proteinExistence type="predicted"/>
<sequence>MQIKNNLQLITKLFLVLIESFTLLLPLWMTDLYIIYIGNIKNQLLNNNLSREINYILQSSILGLLLVFLWIITLTYFISDLKKLIFNLSKRMK</sequence>
<dbReference type="AlphaFoldDB" id="A0AB73R7W7"/>
<evidence type="ECO:0000313" key="2">
    <source>
        <dbReference type="Proteomes" id="UP000216681"/>
    </source>
</evidence>
<dbReference type="EMBL" id="NGPX01000014">
    <property type="protein sequence ID" value="OYS94509.1"/>
    <property type="molecule type" value="Genomic_DNA"/>
</dbReference>
<gene>
    <name evidence="1" type="ORF">CBG15_03915</name>
</gene>